<dbReference type="AlphaFoldDB" id="A0A1T4YA34"/>
<keyword evidence="2" id="KW-1185">Reference proteome</keyword>
<dbReference type="RefSeq" id="WP_176132534.1">
    <property type="nucleotide sequence ID" value="NZ_FUYJ01000003.1"/>
</dbReference>
<accession>A0A1T4YA34</accession>
<name>A0A1T4YA34_9BACL</name>
<evidence type="ECO:0000313" key="2">
    <source>
        <dbReference type="Proteomes" id="UP000190042"/>
    </source>
</evidence>
<protein>
    <submittedName>
        <fullName evidence="1">Uncharacterized protein</fullName>
    </submittedName>
</protein>
<organism evidence="1 2">
    <name type="scientific">Sporosarcina newyorkensis</name>
    <dbReference type="NCBI Taxonomy" id="759851"/>
    <lineage>
        <taxon>Bacteria</taxon>
        <taxon>Bacillati</taxon>
        <taxon>Bacillota</taxon>
        <taxon>Bacilli</taxon>
        <taxon>Bacillales</taxon>
        <taxon>Caryophanaceae</taxon>
        <taxon>Sporosarcina</taxon>
    </lineage>
</organism>
<evidence type="ECO:0000313" key="1">
    <source>
        <dbReference type="EMBL" id="SKA98550.1"/>
    </source>
</evidence>
<dbReference type="EMBL" id="FUYJ01000003">
    <property type="protein sequence ID" value="SKA98550.1"/>
    <property type="molecule type" value="Genomic_DNA"/>
</dbReference>
<sequence>MDTRSKNKSGVGLSLVAIALAVISLVYCASFAVDFFVNGWERLGVAVDYFGRIVRGGTIQ</sequence>
<gene>
    <name evidence="1" type="ORF">SAMN04244570_2110</name>
</gene>
<reference evidence="2" key="1">
    <citation type="submission" date="2017-02" db="EMBL/GenBank/DDBJ databases">
        <authorList>
            <person name="Varghese N."/>
            <person name="Submissions S."/>
        </authorList>
    </citation>
    <scope>NUCLEOTIDE SEQUENCE [LARGE SCALE GENOMIC DNA]</scope>
    <source>
        <strain evidence="2">DSM 23966</strain>
    </source>
</reference>
<proteinExistence type="predicted"/>
<dbReference type="Proteomes" id="UP000190042">
    <property type="component" value="Unassembled WGS sequence"/>
</dbReference>